<dbReference type="Proteomes" id="UP000246740">
    <property type="component" value="Unassembled WGS sequence"/>
</dbReference>
<evidence type="ECO:0000313" key="4">
    <source>
        <dbReference type="EMBL" id="PWY97297.1"/>
    </source>
</evidence>
<keyword evidence="2" id="KW-1133">Transmembrane helix</keyword>
<protein>
    <recommendedName>
        <fullName evidence="6">Wax synthase domain-containing protein</fullName>
    </recommendedName>
</protein>
<dbReference type="GO" id="GO:0006629">
    <property type="term" value="P:lipid metabolic process"/>
    <property type="evidence" value="ECO:0007669"/>
    <property type="project" value="InterPro"/>
</dbReference>
<dbReference type="EMBL" id="KZ819212">
    <property type="protein sequence ID" value="PWY97297.1"/>
    <property type="molecule type" value="Genomic_DNA"/>
</dbReference>
<keyword evidence="5" id="KW-1185">Reference proteome</keyword>
<dbReference type="InterPro" id="IPR044851">
    <property type="entry name" value="Wax_synthase"/>
</dbReference>
<evidence type="ECO:0000313" key="5">
    <source>
        <dbReference type="Proteomes" id="UP000246740"/>
    </source>
</evidence>
<feature type="transmembrane region" description="Helical" evidence="2">
    <location>
        <begin position="91"/>
        <end position="107"/>
    </location>
</feature>
<dbReference type="EMBL" id="KZ819221">
    <property type="protein sequence ID" value="PWY97092.1"/>
    <property type="molecule type" value="Genomic_DNA"/>
</dbReference>
<feature type="transmembrane region" description="Helical" evidence="2">
    <location>
        <begin position="54"/>
        <end position="79"/>
    </location>
</feature>
<name>A0A317XGV0_9BASI</name>
<accession>A0A317XGV0</accession>
<reference evidence="3 5" key="1">
    <citation type="journal article" date="2018" name="Mol. Biol. Evol.">
        <title>Broad Genomic Sampling Reveals a Smut Pathogenic Ancestry of the Fungal Clade Ustilaginomycotina.</title>
        <authorList>
            <person name="Kijpornyongpan T."/>
            <person name="Mondo S.J."/>
            <person name="Barry K."/>
            <person name="Sandor L."/>
            <person name="Lee J."/>
            <person name="Lipzen A."/>
            <person name="Pangilinan J."/>
            <person name="LaButti K."/>
            <person name="Hainaut M."/>
            <person name="Henrissat B."/>
            <person name="Grigoriev I.V."/>
            <person name="Spatafora J.W."/>
            <person name="Aime M.C."/>
        </authorList>
    </citation>
    <scope>NUCLEOTIDE SEQUENCE [LARGE SCALE GENOMIC DNA]</scope>
    <source>
        <strain evidence="3 5">MCA 3645</strain>
    </source>
</reference>
<dbReference type="InParanoid" id="A0A317XGV0"/>
<feature type="transmembrane region" description="Helical" evidence="2">
    <location>
        <begin position="453"/>
        <end position="472"/>
    </location>
</feature>
<evidence type="ECO:0000256" key="2">
    <source>
        <dbReference type="SAM" id="Phobius"/>
    </source>
</evidence>
<dbReference type="AlphaFoldDB" id="A0A317XGV0"/>
<dbReference type="PANTHER" id="PTHR31595:SF57">
    <property type="entry name" value="OS04G0481900 PROTEIN"/>
    <property type="match status" value="1"/>
</dbReference>
<organism evidence="3 5">
    <name type="scientific">Testicularia cyperi</name>
    <dbReference type="NCBI Taxonomy" id="1882483"/>
    <lineage>
        <taxon>Eukaryota</taxon>
        <taxon>Fungi</taxon>
        <taxon>Dikarya</taxon>
        <taxon>Basidiomycota</taxon>
        <taxon>Ustilaginomycotina</taxon>
        <taxon>Ustilaginomycetes</taxon>
        <taxon>Ustilaginales</taxon>
        <taxon>Anthracoideaceae</taxon>
        <taxon>Testicularia</taxon>
    </lineage>
</organism>
<feature type="transmembrane region" description="Helical" evidence="2">
    <location>
        <begin position="185"/>
        <end position="203"/>
    </location>
</feature>
<dbReference type="GO" id="GO:0008374">
    <property type="term" value="F:O-acyltransferase activity"/>
    <property type="evidence" value="ECO:0007669"/>
    <property type="project" value="InterPro"/>
</dbReference>
<keyword evidence="2" id="KW-0812">Transmembrane</keyword>
<evidence type="ECO:0008006" key="6">
    <source>
        <dbReference type="Google" id="ProtNLM"/>
    </source>
</evidence>
<gene>
    <name evidence="4" type="ORF">BCV70DRAFT_203011</name>
    <name evidence="3" type="ORF">BCV70DRAFT_203171</name>
</gene>
<evidence type="ECO:0000256" key="1">
    <source>
        <dbReference type="SAM" id="MobiDB-lite"/>
    </source>
</evidence>
<dbReference type="OrthoDB" id="1077582at2759"/>
<dbReference type="PANTHER" id="PTHR31595">
    <property type="entry name" value="LONG-CHAIN-ALCOHOL O-FATTY-ACYLTRANSFERASE 3-RELATED"/>
    <property type="match status" value="1"/>
</dbReference>
<feature type="region of interest" description="Disordered" evidence="1">
    <location>
        <begin position="309"/>
        <end position="387"/>
    </location>
</feature>
<keyword evidence="2" id="KW-0472">Membrane</keyword>
<feature type="transmembrane region" description="Helical" evidence="2">
    <location>
        <begin position="215"/>
        <end position="235"/>
    </location>
</feature>
<dbReference type="STRING" id="1882483.A0A317XGV0"/>
<sequence length="509" mass="56101">MSLQGKIESFFASLAGRPQYSKLGFKLLESDPVLDTFQHLGYKVVTYDLPPYPLITAAIIGVRMLSFILGSSLIAYFLYHKVAVHSQVGKWASILGLIFSLLAWPLVTGRSGVMLLDFWRPALGFRSCLLVWDIFVIRSKEEVDSWGFARFFAQLWTFPKELDDIQARTEEEGYERNARIENLKGMPKVAIEAIAMFTTLYFIPPYELTHNMSRLAYHCYCDALGLSILMALALFGDGILKIIGIVINVEMADMFENPLGTTNIRLFWSHWNRAIATVLHRVVFGGGKSKTTIRKQKAAAAKAAAEAKRSHLDGLSETDAGLTSGEEDNGRRRTSSGLKPLSSLSNGGSGDSQVRQRKGANGKATPKSAGAGAANGRAGGAGGAPAKKSSFLPKAAAAIVTFAMSGIFHEHITYFTLGFANGENFLFFLANGVATVTATWFKRTFPEINDRIPTVVSVLMLHLFFLAVLPLFCSPFIRSGFFIQLEALRYELMPIRERPRGSFVYLFGQ</sequence>
<evidence type="ECO:0000313" key="3">
    <source>
        <dbReference type="EMBL" id="PWY97092.1"/>
    </source>
</evidence>
<proteinExistence type="predicted"/>
<feature type="compositionally biased region" description="Low complexity" evidence="1">
    <location>
        <begin position="335"/>
        <end position="346"/>
    </location>
</feature>